<evidence type="ECO:0008006" key="4">
    <source>
        <dbReference type="Google" id="ProtNLM"/>
    </source>
</evidence>
<feature type="region of interest" description="Disordered" evidence="1">
    <location>
        <begin position="61"/>
        <end position="103"/>
    </location>
</feature>
<sequence length="432" mass="48075">MSTSVPMDFEALRILGRPRLQKLAKSEGLKANGKNEAIIERLLEKYPGGVPRDRVVPMEVKRERSVSPRVLRRSQRTRVKQEDVGENSLNVPKAETSKTPAEVEQKITKARMPLPRRTTVAQPTTTLSIPSAGTDTNVPRKKRTPPPLPRGLFKGTQNEAKAPLPLPRRIPAPGAPAVIQAENARLMQISNILSRGIKGFSPVQPVPLAMSQGTQSLEDDRREAVGNVEDSVRDEFVQGSSRLRSPSPITSPQPELSFASFAAEPTTSPTAARHQDADEVLAEVPPVEQPIIRGASHKDTRKVLRDMARMLDFIPTLDQEVEEQTILLKAAQDHIKEGFKELDQNQCVRLGVEELYFKRFKHDQSLKDGSWFPPHLTALRERVMSSLQNQSSSSRDEPAVAGSSSQGQKRKRDRDDDSSEEQPDKEKKRAKS</sequence>
<evidence type="ECO:0000313" key="2">
    <source>
        <dbReference type="EMBL" id="EMD33130.1"/>
    </source>
</evidence>
<organism evidence="2 3">
    <name type="scientific">Ceriporiopsis subvermispora (strain B)</name>
    <name type="common">White-rot fungus</name>
    <name type="synonym">Gelatoporia subvermispora</name>
    <dbReference type="NCBI Taxonomy" id="914234"/>
    <lineage>
        <taxon>Eukaryota</taxon>
        <taxon>Fungi</taxon>
        <taxon>Dikarya</taxon>
        <taxon>Basidiomycota</taxon>
        <taxon>Agaricomycotina</taxon>
        <taxon>Agaricomycetes</taxon>
        <taxon>Polyporales</taxon>
        <taxon>Gelatoporiaceae</taxon>
        <taxon>Gelatoporia</taxon>
    </lineage>
</organism>
<dbReference type="OrthoDB" id="3270863at2759"/>
<evidence type="ECO:0000313" key="3">
    <source>
        <dbReference type="Proteomes" id="UP000016930"/>
    </source>
</evidence>
<feature type="compositionally biased region" description="Basic and acidic residues" evidence="1">
    <location>
        <begin position="422"/>
        <end position="432"/>
    </location>
</feature>
<accession>M2QLU5</accession>
<dbReference type="AlphaFoldDB" id="M2QLU5"/>
<dbReference type="HOGENOM" id="CLU_634582_0_0_1"/>
<proteinExistence type="predicted"/>
<feature type="compositionally biased region" description="Polar residues" evidence="1">
    <location>
        <begin position="119"/>
        <end position="137"/>
    </location>
</feature>
<gene>
    <name evidence="2" type="ORF">CERSUDRAFT_118189</name>
</gene>
<keyword evidence="3" id="KW-1185">Reference proteome</keyword>
<evidence type="ECO:0000256" key="1">
    <source>
        <dbReference type="SAM" id="MobiDB-lite"/>
    </source>
</evidence>
<dbReference type="Proteomes" id="UP000016930">
    <property type="component" value="Unassembled WGS sequence"/>
</dbReference>
<dbReference type="EMBL" id="KB445807">
    <property type="protein sequence ID" value="EMD33130.1"/>
    <property type="molecule type" value="Genomic_DNA"/>
</dbReference>
<protein>
    <recommendedName>
        <fullName evidence="4">SAP domain-containing protein</fullName>
    </recommendedName>
</protein>
<name>M2QLU5_CERS8</name>
<feature type="region of interest" description="Disordered" evidence="1">
    <location>
        <begin position="385"/>
        <end position="432"/>
    </location>
</feature>
<feature type="region of interest" description="Disordered" evidence="1">
    <location>
        <begin position="119"/>
        <end position="155"/>
    </location>
</feature>
<reference evidence="2 3" key="1">
    <citation type="journal article" date="2012" name="Proc. Natl. Acad. Sci. U.S.A.">
        <title>Comparative genomics of Ceriporiopsis subvermispora and Phanerochaete chrysosporium provide insight into selective ligninolysis.</title>
        <authorList>
            <person name="Fernandez-Fueyo E."/>
            <person name="Ruiz-Duenas F.J."/>
            <person name="Ferreira P."/>
            <person name="Floudas D."/>
            <person name="Hibbett D.S."/>
            <person name="Canessa P."/>
            <person name="Larrondo L.F."/>
            <person name="James T.Y."/>
            <person name="Seelenfreund D."/>
            <person name="Lobos S."/>
            <person name="Polanco R."/>
            <person name="Tello M."/>
            <person name="Honda Y."/>
            <person name="Watanabe T."/>
            <person name="Watanabe T."/>
            <person name="Ryu J.S."/>
            <person name="Kubicek C.P."/>
            <person name="Schmoll M."/>
            <person name="Gaskell J."/>
            <person name="Hammel K.E."/>
            <person name="St John F.J."/>
            <person name="Vanden Wymelenberg A."/>
            <person name="Sabat G."/>
            <person name="Splinter BonDurant S."/>
            <person name="Syed K."/>
            <person name="Yadav J.S."/>
            <person name="Doddapaneni H."/>
            <person name="Subramanian V."/>
            <person name="Lavin J.L."/>
            <person name="Oguiza J.A."/>
            <person name="Perez G."/>
            <person name="Pisabarro A.G."/>
            <person name="Ramirez L."/>
            <person name="Santoyo F."/>
            <person name="Master E."/>
            <person name="Coutinho P.M."/>
            <person name="Henrissat B."/>
            <person name="Lombard V."/>
            <person name="Magnuson J.K."/>
            <person name="Kuees U."/>
            <person name="Hori C."/>
            <person name="Igarashi K."/>
            <person name="Samejima M."/>
            <person name="Held B.W."/>
            <person name="Barry K.W."/>
            <person name="LaButti K.M."/>
            <person name="Lapidus A."/>
            <person name="Lindquist E.A."/>
            <person name="Lucas S.M."/>
            <person name="Riley R."/>
            <person name="Salamov A.A."/>
            <person name="Hoffmeister D."/>
            <person name="Schwenk D."/>
            <person name="Hadar Y."/>
            <person name="Yarden O."/>
            <person name="de Vries R.P."/>
            <person name="Wiebenga A."/>
            <person name="Stenlid J."/>
            <person name="Eastwood D."/>
            <person name="Grigoriev I.V."/>
            <person name="Berka R.M."/>
            <person name="Blanchette R.A."/>
            <person name="Kersten P."/>
            <person name="Martinez A.T."/>
            <person name="Vicuna R."/>
            <person name="Cullen D."/>
        </authorList>
    </citation>
    <scope>NUCLEOTIDE SEQUENCE [LARGE SCALE GENOMIC DNA]</scope>
    <source>
        <strain evidence="2 3">B</strain>
    </source>
</reference>